<dbReference type="Gramene" id="OMO81464">
    <property type="protein sequence ID" value="OMO81464"/>
    <property type="gene ID" value="CCACVL1_12404"/>
</dbReference>
<dbReference type="Gene3D" id="3.40.1050.10">
    <property type="entry name" value="Carbonic anhydrase"/>
    <property type="match status" value="1"/>
</dbReference>
<keyword evidence="11" id="KW-1185">Reference proteome</keyword>
<name>A0A1R3IFW4_COCAP</name>
<keyword evidence="4" id="KW-0702">S-nitrosylation</keyword>
<dbReference type="SUPFAM" id="SSF53056">
    <property type="entry name" value="beta-carbonic anhydrase, cab"/>
    <property type="match status" value="1"/>
</dbReference>
<dbReference type="Proteomes" id="UP000188268">
    <property type="component" value="Unassembled WGS sequence"/>
</dbReference>
<dbReference type="InterPro" id="IPR036874">
    <property type="entry name" value="Carbonic_anhydrase_sf"/>
</dbReference>
<dbReference type="PROSITE" id="PS00704">
    <property type="entry name" value="PROK_CO2_ANHYDRASE_1"/>
    <property type="match status" value="1"/>
</dbReference>
<keyword evidence="8" id="KW-0479">Metal-binding</keyword>
<feature type="binding site" evidence="8">
    <location>
        <position position="155"/>
    </location>
    <ligand>
        <name>Zn(2+)</name>
        <dbReference type="ChEBI" id="CHEBI:29105"/>
    </ligand>
</feature>
<accession>A0A1R3IFW4</accession>
<evidence type="ECO:0000256" key="8">
    <source>
        <dbReference type="PIRSR" id="PIRSR601765-1"/>
    </source>
</evidence>
<dbReference type="Pfam" id="PF00484">
    <property type="entry name" value="Pro_CA"/>
    <property type="match status" value="1"/>
</dbReference>
<dbReference type="STRING" id="210143.A0A1R3IFW4"/>
<evidence type="ECO:0000256" key="5">
    <source>
        <dbReference type="ARBA" id="ARBA00022833"/>
    </source>
</evidence>
<dbReference type="SMART" id="SM00947">
    <property type="entry name" value="Pro_CA"/>
    <property type="match status" value="1"/>
</dbReference>
<evidence type="ECO:0000256" key="7">
    <source>
        <dbReference type="ARBA" id="ARBA00048348"/>
    </source>
</evidence>
<gene>
    <name evidence="10" type="ORF">CCACVL1_12404</name>
</gene>
<dbReference type="AlphaFoldDB" id="A0A1R3IFW4"/>
<feature type="binding site" evidence="8">
    <location>
        <position position="94"/>
    </location>
    <ligand>
        <name>Zn(2+)</name>
        <dbReference type="ChEBI" id="CHEBI:29105"/>
    </ligand>
</feature>
<comment type="cofactor">
    <cofactor evidence="8">
        <name>Zn(2+)</name>
        <dbReference type="ChEBI" id="CHEBI:29105"/>
    </cofactor>
    <text evidence="8">Binds 1 zinc ion per subunit.</text>
</comment>
<keyword evidence="5 8" id="KW-0862">Zinc</keyword>
<dbReference type="InterPro" id="IPR001765">
    <property type="entry name" value="Carbonic_anhydrase"/>
</dbReference>
<dbReference type="PANTHER" id="PTHR11002">
    <property type="entry name" value="CARBONIC ANHYDRASE"/>
    <property type="match status" value="1"/>
</dbReference>
<comment type="function">
    <text evidence="1 9">Reversible hydration of carbon dioxide.</text>
</comment>
<dbReference type="OMA" id="NIVPSYS"/>
<dbReference type="PANTHER" id="PTHR11002:SF45">
    <property type="entry name" value="CARBONIC ANHYDRASE"/>
    <property type="match status" value="1"/>
</dbReference>
<feature type="binding site" evidence="8">
    <location>
        <position position="92"/>
    </location>
    <ligand>
        <name>Zn(2+)</name>
        <dbReference type="ChEBI" id="CHEBI:29105"/>
    </ligand>
</feature>
<dbReference type="GO" id="GO:0015976">
    <property type="term" value="P:carbon utilization"/>
    <property type="evidence" value="ECO:0007669"/>
    <property type="project" value="InterPro"/>
</dbReference>
<comment type="catalytic activity">
    <reaction evidence="7 9">
        <text>hydrogencarbonate + H(+) = CO2 + H2O</text>
        <dbReference type="Rhea" id="RHEA:10748"/>
        <dbReference type="ChEBI" id="CHEBI:15377"/>
        <dbReference type="ChEBI" id="CHEBI:15378"/>
        <dbReference type="ChEBI" id="CHEBI:16526"/>
        <dbReference type="ChEBI" id="CHEBI:17544"/>
        <dbReference type="EC" id="4.2.1.1"/>
    </reaction>
</comment>
<evidence type="ECO:0000256" key="9">
    <source>
        <dbReference type="RuleBase" id="RU003956"/>
    </source>
</evidence>
<dbReference type="GO" id="GO:0008270">
    <property type="term" value="F:zinc ion binding"/>
    <property type="evidence" value="ECO:0007669"/>
    <property type="project" value="UniProtKB-UniRule"/>
</dbReference>
<comment type="caution">
    <text evidence="10">The sequence shown here is derived from an EMBL/GenBank/DDBJ whole genome shotgun (WGS) entry which is preliminary data.</text>
</comment>
<sequence length="256" mass="29010">MAKHSAEVVIEGLKKILIKEKEGMDEEVQGKVEMFIAEFQGSMAASGHQHDPDAQTLERGFDFFKNKIFDKNPEFFEALAKKQQPRFLVIGCSDSRVNPPTILNFNLGEAFMSRNIGNMVPQFDQLRHAEIGSVIEYAVKHLEVTNILVMGHSHCGGIERLMELPDPTLTHDFLDEWVKIGLPAKNKVLEQCNHLGTEEQKRLVEKESVKNSMANLLTYPFVRNAVVNGTITLRGGYYNFDNGTFQQWKLCTKPMP</sequence>
<evidence type="ECO:0000256" key="6">
    <source>
        <dbReference type="ARBA" id="ARBA00023239"/>
    </source>
</evidence>
<keyword evidence="6 9" id="KW-0456">Lyase</keyword>
<evidence type="ECO:0000313" key="11">
    <source>
        <dbReference type="Proteomes" id="UP000188268"/>
    </source>
</evidence>
<evidence type="ECO:0000256" key="2">
    <source>
        <dbReference type="ARBA" id="ARBA00006217"/>
    </source>
</evidence>
<organism evidence="10 11">
    <name type="scientific">Corchorus capsularis</name>
    <name type="common">Jute</name>
    <dbReference type="NCBI Taxonomy" id="210143"/>
    <lineage>
        <taxon>Eukaryota</taxon>
        <taxon>Viridiplantae</taxon>
        <taxon>Streptophyta</taxon>
        <taxon>Embryophyta</taxon>
        <taxon>Tracheophyta</taxon>
        <taxon>Spermatophyta</taxon>
        <taxon>Magnoliopsida</taxon>
        <taxon>eudicotyledons</taxon>
        <taxon>Gunneridae</taxon>
        <taxon>Pentapetalae</taxon>
        <taxon>rosids</taxon>
        <taxon>malvids</taxon>
        <taxon>Malvales</taxon>
        <taxon>Malvaceae</taxon>
        <taxon>Grewioideae</taxon>
        <taxon>Apeibeae</taxon>
        <taxon>Corchorus</taxon>
    </lineage>
</organism>
<dbReference type="EMBL" id="AWWV01010145">
    <property type="protein sequence ID" value="OMO81464.1"/>
    <property type="molecule type" value="Genomic_DNA"/>
</dbReference>
<proteinExistence type="inferred from homology"/>
<dbReference type="OrthoDB" id="10248475at2759"/>
<dbReference type="InterPro" id="IPR015892">
    <property type="entry name" value="Carbonic_anhydrase_CS"/>
</dbReference>
<reference evidence="10 11" key="1">
    <citation type="submission" date="2013-09" db="EMBL/GenBank/DDBJ databases">
        <title>Corchorus capsularis genome sequencing.</title>
        <authorList>
            <person name="Alam M."/>
            <person name="Haque M.S."/>
            <person name="Islam M.S."/>
            <person name="Emdad E.M."/>
            <person name="Islam M.M."/>
            <person name="Ahmed B."/>
            <person name="Halim A."/>
            <person name="Hossen Q.M.M."/>
            <person name="Hossain M.Z."/>
            <person name="Ahmed R."/>
            <person name="Khan M.M."/>
            <person name="Islam R."/>
            <person name="Rashid M.M."/>
            <person name="Khan S.A."/>
            <person name="Rahman M.S."/>
            <person name="Alam M."/>
        </authorList>
    </citation>
    <scope>NUCLEOTIDE SEQUENCE [LARGE SCALE GENOMIC DNA]</scope>
    <source>
        <strain evidence="11">cv. CVL-1</strain>
        <tissue evidence="10">Whole seedling</tissue>
    </source>
</reference>
<dbReference type="EC" id="4.2.1.1" evidence="3 9"/>
<dbReference type="GO" id="GO:0004089">
    <property type="term" value="F:carbonate dehydratase activity"/>
    <property type="evidence" value="ECO:0007669"/>
    <property type="project" value="UniProtKB-UniRule"/>
</dbReference>
<dbReference type="FunFam" id="3.40.1050.10:FF:000003">
    <property type="entry name" value="Carbonic anhydrase"/>
    <property type="match status" value="1"/>
</dbReference>
<evidence type="ECO:0000256" key="3">
    <source>
        <dbReference type="ARBA" id="ARBA00012925"/>
    </source>
</evidence>
<feature type="binding site" evidence="8">
    <location>
        <position position="152"/>
    </location>
    <ligand>
        <name>Zn(2+)</name>
        <dbReference type="ChEBI" id="CHEBI:29105"/>
    </ligand>
</feature>
<dbReference type="PROSITE" id="PS00705">
    <property type="entry name" value="PROK_CO2_ANHYDRASE_2"/>
    <property type="match status" value="1"/>
</dbReference>
<evidence type="ECO:0000256" key="1">
    <source>
        <dbReference type="ARBA" id="ARBA00002904"/>
    </source>
</evidence>
<evidence type="ECO:0000256" key="4">
    <source>
        <dbReference type="ARBA" id="ARBA00022799"/>
    </source>
</evidence>
<evidence type="ECO:0000313" key="10">
    <source>
        <dbReference type="EMBL" id="OMO81464.1"/>
    </source>
</evidence>
<comment type="similarity">
    <text evidence="2 9">Belongs to the beta-class carbonic anhydrase family.</text>
</comment>
<protein>
    <recommendedName>
        <fullName evidence="3 9">Carbonic anhydrase</fullName>
        <ecNumber evidence="3 9">4.2.1.1</ecNumber>
    </recommendedName>
    <alternativeName>
        <fullName evidence="9">Carbonate dehydratase</fullName>
    </alternativeName>
</protein>